<dbReference type="VEuPathDB" id="FungiDB:An02g06260"/>
<dbReference type="AlphaFoldDB" id="A0AAJ8BP35"/>
<dbReference type="RefSeq" id="XP_059599996.1">
    <property type="nucleotide sequence ID" value="XM_059746355.1"/>
</dbReference>
<proteinExistence type="predicted"/>
<protein>
    <submittedName>
        <fullName evidence="1">Uncharacterized protein</fullName>
    </submittedName>
</protein>
<dbReference type="KEGG" id="ang:An02g06260"/>
<evidence type="ECO:0000313" key="1">
    <source>
        <dbReference type="RefSeq" id="XP_059599996.1"/>
    </source>
</evidence>
<name>A0AAJ8BP35_ASPNG</name>
<reference evidence="1" key="2">
    <citation type="submission" date="2025-08" db="UniProtKB">
        <authorList>
            <consortium name="RefSeq"/>
        </authorList>
    </citation>
    <scope>IDENTIFICATION</scope>
</reference>
<dbReference type="GeneID" id="84590360"/>
<reference evidence="1" key="1">
    <citation type="submission" date="2025-02" db="EMBL/GenBank/DDBJ databases">
        <authorList>
            <consortium name="NCBI Genome Project"/>
        </authorList>
    </citation>
    <scope>NUCLEOTIDE SEQUENCE</scope>
</reference>
<sequence>MNALLLYEIDNYHHVTTTNNNTGECSPPLRLSDESAQPFPQTLRIAQLGDQDEDRKLYCVPNLFLQAAVGRACSLKKDRSPELSEIGWGK</sequence>
<organism evidence="1">
    <name type="scientific">Aspergillus niger</name>
    <dbReference type="NCBI Taxonomy" id="5061"/>
    <lineage>
        <taxon>Eukaryota</taxon>
        <taxon>Fungi</taxon>
        <taxon>Dikarya</taxon>
        <taxon>Ascomycota</taxon>
        <taxon>Pezizomycotina</taxon>
        <taxon>Eurotiomycetes</taxon>
        <taxon>Eurotiomycetidae</taxon>
        <taxon>Eurotiales</taxon>
        <taxon>Aspergillaceae</taxon>
        <taxon>Aspergillus</taxon>
        <taxon>Aspergillus subgen. Circumdati</taxon>
    </lineage>
</organism>
<gene>
    <name evidence="1" type="ORF">An02g06260</name>
</gene>
<accession>A0AAJ8BP35</accession>